<dbReference type="RefSeq" id="WP_103206129.1">
    <property type="nucleotide sequence ID" value="NZ_BJML01000002.1"/>
</dbReference>
<dbReference type="EMBL" id="BJML01000002">
    <property type="protein sequence ID" value="GEB45161.1"/>
    <property type="molecule type" value="Genomic_DNA"/>
</dbReference>
<protein>
    <recommendedName>
        <fullName evidence="3">Helicase</fullName>
    </recommendedName>
</protein>
<reference evidence="1 2" key="1">
    <citation type="submission" date="2019-06" db="EMBL/GenBank/DDBJ databases">
        <title>Whole genome shotgun sequence of Microbacterium testaceum NBRC 12675.</title>
        <authorList>
            <person name="Hosoyama A."/>
            <person name="Uohara A."/>
            <person name="Ohji S."/>
            <person name="Ichikawa N."/>
        </authorList>
    </citation>
    <scope>NUCLEOTIDE SEQUENCE [LARGE SCALE GENOMIC DNA]</scope>
    <source>
        <strain evidence="1 2">NBRC 12675</strain>
    </source>
</reference>
<evidence type="ECO:0008006" key="3">
    <source>
        <dbReference type="Google" id="ProtNLM"/>
    </source>
</evidence>
<dbReference type="Proteomes" id="UP000319525">
    <property type="component" value="Unassembled WGS sequence"/>
</dbReference>
<accession>A0A4Y3QIX2</accession>
<organism evidence="1 2">
    <name type="scientific">Microbacterium testaceum</name>
    <name type="common">Aureobacterium testaceum</name>
    <name type="synonym">Brevibacterium testaceum</name>
    <dbReference type="NCBI Taxonomy" id="2033"/>
    <lineage>
        <taxon>Bacteria</taxon>
        <taxon>Bacillati</taxon>
        <taxon>Actinomycetota</taxon>
        <taxon>Actinomycetes</taxon>
        <taxon>Micrococcales</taxon>
        <taxon>Microbacteriaceae</taxon>
        <taxon>Microbacterium</taxon>
    </lineage>
</organism>
<sequence>MAGAVSSVGVAAVIAGLIAALGVVGGAALAAERLAGTADAAALAAADAASGAVTGVPCDEAARIAEAGNASLRECDVEGLIATITVAGAYGGISFDARSRAGPPEAAIP</sequence>
<dbReference type="AlphaFoldDB" id="A0A4Y3QIX2"/>
<evidence type="ECO:0000313" key="1">
    <source>
        <dbReference type="EMBL" id="GEB45161.1"/>
    </source>
</evidence>
<proteinExistence type="predicted"/>
<dbReference type="GeneID" id="57143803"/>
<evidence type="ECO:0000313" key="2">
    <source>
        <dbReference type="Proteomes" id="UP000319525"/>
    </source>
</evidence>
<comment type="caution">
    <text evidence="1">The sequence shown here is derived from an EMBL/GenBank/DDBJ whole genome shotgun (WGS) entry which is preliminary data.</text>
</comment>
<gene>
    <name evidence="1" type="ORF">MTE01_11060</name>
</gene>
<name>A0A4Y3QIX2_MICTE</name>
<dbReference type="OrthoDB" id="5084262at2"/>